<gene>
    <name evidence="1" type="ORF">SE18_25720</name>
</gene>
<dbReference type="Proteomes" id="UP000050277">
    <property type="component" value="Unassembled WGS sequence"/>
</dbReference>
<organism evidence="1 2">
    <name type="scientific">Herpetosiphon geysericola</name>
    <dbReference type="NCBI Taxonomy" id="70996"/>
    <lineage>
        <taxon>Bacteria</taxon>
        <taxon>Bacillati</taxon>
        <taxon>Chloroflexota</taxon>
        <taxon>Chloroflexia</taxon>
        <taxon>Herpetosiphonales</taxon>
        <taxon>Herpetosiphonaceae</taxon>
        <taxon>Herpetosiphon</taxon>
    </lineage>
</organism>
<sequence length="92" mass="10066">MTVRTTDSCIDIARTTEQLALLHYAAQAEAQRFVEAVTRLAATNPDKAEQIIHNLVGLTNNTQSFGTETAVHTLDLLSDRSNQGGLHEEDTD</sequence>
<dbReference type="EMBL" id="LGKP01000042">
    <property type="protein sequence ID" value="KPL79987.1"/>
    <property type="molecule type" value="Genomic_DNA"/>
</dbReference>
<name>A0A0P6XCB2_9CHLR</name>
<dbReference type="RefSeq" id="WP_054537338.1">
    <property type="nucleotide sequence ID" value="NZ_LGKP01000042.1"/>
</dbReference>
<proteinExistence type="predicted"/>
<accession>A0A0P6XCB2</accession>
<dbReference type="AlphaFoldDB" id="A0A0P6XCB2"/>
<protein>
    <submittedName>
        <fullName evidence="1">Uncharacterized protein</fullName>
    </submittedName>
</protein>
<evidence type="ECO:0000313" key="2">
    <source>
        <dbReference type="Proteomes" id="UP000050277"/>
    </source>
</evidence>
<comment type="caution">
    <text evidence="1">The sequence shown here is derived from an EMBL/GenBank/DDBJ whole genome shotgun (WGS) entry which is preliminary data.</text>
</comment>
<keyword evidence="2" id="KW-1185">Reference proteome</keyword>
<evidence type="ECO:0000313" key="1">
    <source>
        <dbReference type="EMBL" id="KPL79987.1"/>
    </source>
</evidence>
<reference evidence="1 2" key="1">
    <citation type="submission" date="2015-07" db="EMBL/GenBank/DDBJ databases">
        <title>Whole genome sequence of Herpetosiphon geysericola DSM 7119.</title>
        <authorList>
            <person name="Hemp J."/>
            <person name="Ward L.M."/>
            <person name="Pace L.A."/>
            <person name="Fischer W.W."/>
        </authorList>
    </citation>
    <scope>NUCLEOTIDE SEQUENCE [LARGE SCALE GENOMIC DNA]</scope>
    <source>
        <strain evidence="1 2">DSM 7119</strain>
    </source>
</reference>